<organism evidence="1 2">
    <name type="scientific">Fusarium decemcellulare</name>
    <dbReference type="NCBI Taxonomy" id="57161"/>
    <lineage>
        <taxon>Eukaryota</taxon>
        <taxon>Fungi</taxon>
        <taxon>Dikarya</taxon>
        <taxon>Ascomycota</taxon>
        <taxon>Pezizomycotina</taxon>
        <taxon>Sordariomycetes</taxon>
        <taxon>Hypocreomycetidae</taxon>
        <taxon>Hypocreales</taxon>
        <taxon>Nectriaceae</taxon>
        <taxon>Fusarium</taxon>
        <taxon>Fusarium decemcellulare species complex</taxon>
    </lineage>
</organism>
<accession>A0ACC1SBM6</accession>
<evidence type="ECO:0000313" key="1">
    <source>
        <dbReference type="EMBL" id="KAJ3536248.1"/>
    </source>
</evidence>
<comment type="caution">
    <text evidence="1">The sequence shown here is derived from an EMBL/GenBank/DDBJ whole genome shotgun (WGS) entry which is preliminary data.</text>
</comment>
<keyword evidence="2" id="KW-1185">Reference proteome</keyword>
<dbReference type="EMBL" id="JANRMS010000656">
    <property type="protein sequence ID" value="KAJ3536248.1"/>
    <property type="molecule type" value="Genomic_DNA"/>
</dbReference>
<proteinExistence type="predicted"/>
<gene>
    <name evidence="1" type="ORF">NM208_g6804</name>
</gene>
<dbReference type="Proteomes" id="UP001148629">
    <property type="component" value="Unassembled WGS sequence"/>
</dbReference>
<name>A0ACC1SBM6_9HYPO</name>
<evidence type="ECO:0000313" key="2">
    <source>
        <dbReference type="Proteomes" id="UP001148629"/>
    </source>
</evidence>
<protein>
    <submittedName>
        <fullName evidence="1">Uncharacterized protein</fullName>
    </submittedName>
</protein>
<reference evidence="1" key="1">
    <citation type="submission" date="2022-08" db="EMBL/GenBank/DDBJ databases">
        <title>Genome Sequence of Fusarium decemcellulare.</title>
        <authorList>
            <person name="Buettner E."/>
        </authorList>
    </citation>
    <scope>NUCLEOTIDE SEQUENCE</scope>
    <source>
        <strain evidence="1">Babe19</strain>
    </source>
</reference>
<sequence>MADGFPIRRARPVPKDSVNDAGSSPGQGRGMPTADIPTPKGMELRLTGVPNHMSAYDLQLGLSRKHLRTECAFLVILEKSTEEIFWESLDPVLKDRNKTARVIVPNQSDGSNPADALVDKTIKIRCCDLHEGGRVALQAEKIRKSETPNHKYEELHNTELSIEQPLGLLNGHVADVYKVSCGTFNGGKFDVAHTWSYGRESEFRKLSYFGDARPPRFRVCLPDNALAEWEWMDIHELNIQGLVFERPESRQLHRVVYFVLDKPPQFYKRPKGSTRASIAARISHPSTLQRHTDEDLDVCRVPWIIQYCRVFKVEYSSHQDFNPDSAWPIIQKEQRNPWSCFEDPGIPQSKRTAADMAKTLRSNLEHVSRIFPSHLTGCQLGVAKLFYNCSIPATSPATKDFLNQISALEVFHQFHDIDNPYGLYENGRSDGYFPVYSDMDNLVFELMQENGNSSSGVFDVVVHPSHVEIQGPIDPPTNSITDQYRDIIERFLRVRFVDNNTRPLRAEPGVSLKEILRRLSQVLAGRGQLFPLLPDLTGFEFLGYSMSGLKKRKAVWFFQRQDGLDATAIRARIGDWDVKSNPKLANDPSKWGARISLAFTESRRVLSLSRGDWEIRDDVGDHPDFPNTDGCGLISPELCDAINGALAPYNFTSSRAFQIRFGGVKGVVYAGANSLLEHDGAPLSLLMRKSQLKLRVPDPSCLDLRIVSTAGDGRPSLFLASALKAFEDSGANTAEIERIYEEAYTSLKTASSNGVDLLQQIHTIPYSLKEDSMKGRLNFLKLAIRLKKHGIHPSDYPHTFLADYLTRLAAKAREKDLFKIPIPGSFSLLGLTDDYRVLKPKEFKSGVLMPEVFIRAHGETIEGPVLIYRDPIIHIGDIQEAEAIGENELKRRLTKGWVDGADRAHALLQMDNVIFFSQEDNPPLPNRLSGGDLDGDRFEVLTKGCRFWGDAYKTTSPDCYTEDGPPAATGQAPPKTDLDQKSFDIGQLAEFITQYIRNDCFAELEHRLLALADKKANGMNDADVKDLAQWLSQAVDYAKSGKAVDLVADVFKNPKFKVSESPDFLRALGRRGAIDSGTGFYQSSNLLGRLYRKFEGIPYNFVSRLDNRSLIDKLAKAWPVEDKQDTLSQRDGVLYSDNDLRQFRGKLNGHMESYGWDLVKATTSRNGYEELFQKDTAELDLFLGKQQSDFATKHVQDLMQLISEFFVDRNIVAWSRMVPPRVRPRAGYDRNTVKAMYKQYLYTAWKHSIINRGHVKDFGTHGHAYLCLVIYLEDTTSSSILTSETSTSAGESTTLVVSTTESTTESTTLDTTTTESLSTTTTDASTTTEASTTETSTTTSSAPQCTFTEAYSNYVRNPSFENIDANGQYTADPWTFTQDPVVENSQARTGQNAIAYHYPDPPYNSVIQQRLLGTVSGHEYVIKYYWSIIQGQPLVSNYCRIGTSAGDLGQDPNYISVDGSQTVQQGQYYAREFRIIASEDDQRMRIGFFCDDTTNGEQVKIHIDDIAVYDYYAGCEVPTGASGYIGGDFLYEAYGNRPSWDISALVRSEAAAASLSERYPQVRIVRGDLDSVDLLRREAERADIVLHFANCDHEASAKALLEGMARHAADRPGWYIHTSGTGILTFQDGRAKTCGIRREKVFNDWSGVEELINLPHDAFHRNVDSIVTGTIGNSPKHFKTAIVCPCCIYGEGRGPGNKSSTQVYTMATHILNRGRGFVVGDGGNIWHYVHIRDLSRLFILLADAAVSGGDGASWDNEGYYFAESGSVTWGEISEAITVAAFQRGYIPTDDLDVFDWDATDALDAKGPYRWGSNSRGQGIRAKRLLGWGPDQPGLPGVDWRHCHSAAGSA</sequence>